<reference evidence="1 2" key="1">
    <citation type="journal article" date="2013" name="Genome Announc.">
        <title>Genome Sequence of the Polycyclic Aromatic Hydrocarbon-Degrading Bacterium Strain Marinobacter nanhaiticus D15-8WT.</title>
        <authorList>
            <person name="Cui Z."/>
            <person name="Gao W."/>
            <person name="Li Q."/>
            <person name="Xu G."/>
            <person name="Zheng L."/>
        </authorList>
    </citation>
    <scope>NUCLEOTIDE SEQUENCE [LARGE SCALE GENOMIC DNA]</scope>
    <source>
        <strain evidence="1 2">D15-8W</strain>
    </source>
</reference>
<comment type="caution">
    <text evidence="1">The sequence shown here is derived from an EMBL/GenBank/DDBJ whole genome shotgun (WGS) entry which is preliminary data.</text>
</comment>
<gene>
    <name evidence="1" type="ORF">J057_24105</name>
</gene>
<keyword evidence="2" id="KW-1185">Reference proteome</keyword>
<dbReference type="Proteomes" id="UP000013165">
    <property type="component" value="Unassembled WGS sequence"/>
</dbReference>
<organism evidence="1 2">
    <name type="scientific">Marinobacter nanhaiticus D15-8W</name>
    <dbReference type="NCBI Taxonomy" id="626887"/>
    <lineage>
        <taxon>Bacteria</taxon>
        <taxon>Pseudomonadati</taxon>
        <taxon>Pseudomonadota</taxon>
        <taxon>Gammaproteobacteria</taxon>
        <taxon>Pseudomonadales</taxon>
        <taxon>Marinobacteraceae</taxon>
        <taxon>Marinobacter</taxon>
    </lineage>
</organism>
<protein>
    <submittedName>
        <fullName evidence="1">Uncharacterized protein</fullName>
    </submittedName>
</protein>
<evidence type="ECO:0000313" key="2">
    <source>
        <dbReference type="Proteomes" id="UP000013165"/>
    </source>
</evidence>
<name>A0A371CGD4_9GAMM</name>
<accession>A0A371CGD4</accession>
<evidence type="ECO:0000313" key="1">
    <source>
        <dbReference type="EMBL" id="RDW95461.1"/>
    </source>
</evidence>
<dbReference type="AlphaFoldDB" id="A0A371CGD4"/>
<dbReference type="EMBL" id="APLQ01000010">
    <property type="protein sequence ID" value="RDW95461.1"/>
    <property type="molecule type" value="Genomic_DNA"/>
</dbReference>
<proteinExistence type="predicted"/>
<sequence length="89" mass="9746">MEIDSKRSFTICKLRFFADFRLAWPSLATFCNTLFSFGAVRRTAGVAGVRGALPGPHGFRSSSTPYQLRGSNNPDASTVFRGCRLGRSP</sequence>